<dbReference type="EMBL" id="CDMY01000542">
    <property type="protein sequence ID" value="CEM21546.1"/>
    <property type="molecule type" value="Genomic_DNA"/>
</dbReference>
<organism evidence="3 4">
    <name type="scientific">Vitrella brassicaformis (strain CCMP3155)</name>
    <dbReference type="NCBI Taxonomy" id="1169540"/>
    <lineage>
        <taxon>Eukaryota</taxon>
        <taxon>Sar</taxon>
        <taxon>Alveolata</taxon>
        <taxon>Colpodellida</taxon>
        <taxon>Vitrellaceae</taxon>
        <taxon>Vitrella</taxon>
    </lineage>
</organism>
<dbReference type="PROSITE" id="PS50280">
    <property type="entry name" value="SET"/>
    <property type="match status" value="1"/>
</dbReference>
<feature type="region of interest" description="Disordered" evidence="1">
    <location>
        <begin position="23"/>
        <end position="42"/>
    </location>
</feature>
<dbReference type="PANTHER" id="PTHR12197">
    <property type="entry name" value="HISTONE-LYSINE N-METHYLTRANSFERASE SMYD"/>
    <property type="match status" value="1"/>
</dbReference>
<dbReference type="CDD" id="cd20071">
    <property type="entry name" value="SET_SMYD"/>
    <property type="match status" value="1"/>
</dbReference>
<gene>
    <name evidence="3" type="ORF">Vbra_16623</name>
</gene>
<dbReference type="PANTHER" id="PTHR12197:SF251">
    <property type="entry name" value="EG:BACR7C10.4 PROTEIN"/>
    <property type="match status" value="1"/>
</dbReference>
<feature type="region of interest" description="Disordered" evidence="1">
    <location>
        <begin position="229"/>
        <end position="273"/>
    </location>
</feature>
<name>A0A0G4G0V8_VITBC</name>
<dbReference type="SUPFAM" id="SSF82199">
    <property type="entry name" value="SET domain"/>
    <property type="match status" value="1"/>
</dbReference>
<dbReference type="STRING" id="1169540.A0A0G4G0V8"/>
<feature type="domain" description="SET" evidence="2">
    <location>
        <begin position="37"/>
        <end position="165"/>
    </location>
</feature>
<evidence type="ECO:0000259" key="2">
    <source>
        <dbReference type="PROSITE" id="PS50280"/>
    </source>
</evidence>
<protein>
    <recommendedName>
        <fullName evidence="2">SET domain-containing protein</fullName>
    </recommendedName>
</protein>
<proteinExistence type="predicted"/>
<dbReference type="InParanoid" id="A0A0G4G0V8"/>
<dbReference type="Gene3D" id="2.170.270.10">
    <property type="entry name" value="SET domain"/>
    <property type="match status" value="1"/>
</dbReference>
<dbReference type="GO" id="GO:0005634">
    <property type="term" value="C:nucleus"/>
    <property type="evidence" value="ECO:0007669"/>
    <property type="project" value="TreeGrafter"/>
</dbReference>
<dbReference type="InterPro" id="IPR001214">
    <property type="entry name" value="SET_dom"/>
</dbReference>
<dbReference type="InterPro" id="IPR046341">
    <property type="entry name" value="SET_dom_sf"/>
</dbReference>
<accession>A0A0G4G0V8</accession>
<dbReference type="Pfam" id="PF00856">
    <property type="entry name" value="SET"/>
    <property type="match status" value="1"/>
</dbReference>
<dbReference type="AlphaFoldDB" id="A0A0G4G0V8"/>
<dbReference type="Proteomes" id="UP000041254">
    <property type="component" value="Unassembled WGS sequence"/>
</dbReference>
<dbReference type="VEuPathDB" id="CryptoDB:Vbra_16623"/>
<reference evidence="3 4" key="1">
    <citation type="submission" date="2014-11" db="EMBL/GenBank/DDBJ databases">
        <authorList>
            <person name="Zhu J."/>
            <person name="Qi W."/>
            <person name="Song R."/>
        </authorList>
    </citation>
    <scope>NUCLEOTIDE SEQUENCE [LARGE SCALE GENOMIC DNA]</scope>
</reference>
<evidence type="ECO:0000256" key="1">
    <source>
        <dbReference type="SAM" id="MobiDB-lite"/>
    </source>
</evidence>
<evidence type="ECO:0000313" key="3">
    <source>
        <dbReference type="EMBL" id="CEM21546.1"/>
    </source>
</evidence>
<evidence type="ECO:0000313" key="4">
    <source>
        <dbReference type="Proteomes" id="UP000041254"/>
    </source>
</evidence>
<dbReference type="InterPro" id="IPR050869">
    <property type="entry name" value="H3K4_H4K5_MeTrfase"/>
</dbReference>
<dbReference type="OrthoDB" id="425134at2759"/>
<dbReference type="Gene3D" id="1.10.220.160">
    <property type="match status" value="1"/>
</dbReference>
<sequence length="365" mass="39780">MMTLRLTLSTFYHEFHAQAGVDQHEGGEDASAPADGESAEGKTVEEHFRGVSGGNNLVANEAMFRKRSSFVKAAKKLYHAFRSVVGCDLHVSFDTFFLLLCRIECNGFGVWNQDDECLSLALYPTASLFNHSCLPNIARTQDGARVRFWALRGIVRGEALTICYTRATMCSKERMACLEGYHFKCECDRCRADRQFKPLISAMVCSRHNTQGYLIPTPMRPLSTLISTDAPTPSPAAPLPTTAAVSDDASEGSVTHVPTDAPPADVTSKPSPLKAAPITADAIPTLARDVPPPPFVVSSAANHIWLSTTGRAEEMVPGDVETRRVYERLREGVAVTERECVCSVCGAREKRLVPIWAKSGDTGDV</sequence>
<keyword evidence="4" id="KW-1185">Reference proteome</keyword>